<accession>A0A9Q9F897</accession>
<comment type="subcellular location">
    <subcellularLocation>
        <location evidence="1">Nucleus</location>
    </subcellularLocation>
</comment>
<evidence type="ECO:0000256" key="4">
    <source>
        <dbReference type="ARBA" id="ARBA00023163"/>
    </source>
</evidence>
<sequence length="240" mass="28255">MERQFILRLHEAIKHIVDLKSSTLDVCSDKSVALTHNGKRYPGIIVRLPCIVESQKTMDSRQHYKVADISTLVVVYPHDGFDFDREREMHELSGLCPPLKYVKARRFRKKNSKIEYVEEIERRVNELLEKDMRAMSVEVITKEEKEGSDDLDMLAAEIENKLADYSEVQQEEVCAHPPEAEEKKEEKPRNKELERLEKSIEEKRKQMENALNPILQKRFESQLEVLMKELEDMKKNLETE</sequence>
<dbReference type="Pfam" id="PF04658">
    <property type="entry name" value="TAFII55_N"/>
    <property type="match status" value="1"/>
</dbReference>
<feature type="compositionally biased region" description="Basic and acidic residues" evidence="6">
    <location>
        <begin position="178"/>
        <end position="199"/>
    </location>
</feature>
<evidence type="ECO:0000256" key="5">
    <source>
        <dbReference type="ARBA" id="ARBA00023242"/>
    </source>
</evidence>
<dbReference type="CDD" id="cd08047">
    <property type="entry name" value="TAF7"/>
    <property type="match status" value="1"/>
</dbReference>
<dbReference type="GO" id="GO:0005669">
    <property type="term" value="C:transcription factor TFIID complex"/>
    <property type="evidence" value="ECO:0007669"/>
    <property type="project" value="InterPro"/>
</dbReference>
<dbReference type="EMBL" id="CP075151">
    <property type="protein sequence ID" value="UTX43148.1"/>
    <property type="molecule type" value="Genomic_DNA"/>
</dbReference>
<evidence type="ECO:0000313" key="9">
    <source>
        <dbReference type="Proteomes" id="UP001059546"/>
    </source>
</evidence>
<dbReference type="AlphaFoldDB" id="A0A9Q9F897"/>
<dbReference type="GO" id="GO:0051123">
    <property type="term" value="P:RNA polymerase II preinitiation complex assembly"/>
    <property type="evidence" value="ECO:0007669"/>
    <property type="project" value="TreeGrafter"/>
</dbReference>
<evidence type="ECO:0000259" key="7">
    <source>
        <dbReference type="SMART" id="SM01370"/>
    </source>
</evidence>
<keyword evidence="5" id="KW-0539">Nucleus</keyword>
<evidence type="ECO:0000256" key="3">
    <source>
        <dbReference type="ARBA" id="ARBA00023015"/>
    </source>
</evidence>
<evidence type="ECO:0000256" key="2">
    <source>
        <dbReference type="ARBA" id="ARBA00009368"/>
    </source>
</evidence>
<evidence type="ECO:0000256" key="1">
    <source>
        <dbReference type="ARBA" id="ARBA00004123"/>
    </source>
</evidence>
<keyword evidence="3" id="KW-0805">Transcription regulation</keyword>
<dbReference type="InterPro" id="IPR037817">
    <property type="entry name" value="TAF7"/>
</dbReference>
<proteinExistence type="inferred from homology"/>
<dbReference type="SMART" id="SM01370">
    <property type="entry name" value="TAFII55_N"/>
    <property type="match status" value="1"/>
</dbReference>
<feature type="domain" description="TAFII55 protein conserved region" evidence="7">
    <location>
        <begin position="1"/>
        <end position="136"/>
    </location>
</feature>
<dbReference type="GO" id="GO:0016251">
    <property type="term" value="F:RNA polymerase II general transcription initiation factor activity"/>
    <property type="evidence" value="ECO:0007669"/>
    <property type="project" value="TreeGrafter"/>
</dbReference>
<feature type="region of interest" description="Disordered" evidence="6">
    <location>
        <begin position="173"/>
        <end position="199"/>
    </location>
</feature>
<evidence type="ECO:0000313" key="8">
    <source>
        <dbReference type="EMBL" id="UTX43148.1"/>
    </source>
</evidence>
<reference evidence="8" key="1">
    <citation type="submission" date="2021-05" db="EMBL/GenBank/DDBJ databases">
        <title>Encephalitozoon hellem ATCC 50604 Complete Genome.</title>
        <authorList>
            <person name="Mascarenhas dos Santos A.C."/>
            <person name="Julian A.T."/>
            <person name="Pombert J.-F."/>
        </authorList>
    </citation>
    <scope>NUCLEOTIDE SEQUENCE</scope>
    <source>
        <strain evidence="8">ATCC 50604</strain>
    </source>
</reference>
<keyword evidence="4" id="KW-0804">Transcription</keyword>
<gene>
    <name evidence="8" type="ORF">GPU96_05g08870</name>
</gene>
<evidence type="ECO:0000256" key="6">
    <source>
        <dbReference type="SAM" id="MobiDB-lite"/>
    </source>
</evidence>
<protein>
    <submittedName>
        <fullName evidence="8">TATA-binding protein-associated factor 7</fullName>
    </submittedName>
</protein>
<name>A0A9Q9F897_ENCHE</name>
<dbReference type="PANTHER" id="PTHR12228">
    <property type="entry name" value="TRANSCRIPTION INITIATION FACTOR TFIID 55 KD SUBUNIT-RELATED"/>
    <property type="match status" value="1"/>
</dbReference>
<dbReference type="InterPro" id="IPR006751">
    <property type="entry name" value="TAFII55_prot_cons_reg"/>
</dbReference>
<organism evidence="8 9">
    <name type="scientific">Encephalitozoon hellem</name>
    <name type="common">Microsporidian parasite</name>
    <dbReference type="NCBI Taxonomy" id="27973"/>
    <lineage>
        <taxon>Eukaryota</taxon>
        <taxon>Fungi</taxon>
        <taxon>Fungi incertae sedis</taxon>
        <taxon>Microsporidia</taxon>
        <taxon>Unikaryonidae</taxon>
        <taxon>Encephalitozoon</taxon>
    </lineage>
</organism>
<dbReference type="Proteomes" id="UP001059546">
    <property type="component" value="Chromosome V"/>
</dbReference>
<dbReference type="PANTHER" id="PTHR12228:SF0">
    <property type="entry name" value="TATA-BOX BINDING PROTEIN ASSOCIATED FACTOR 7"/>
    <property type="match status" value="1"/>
</dbReference>
<comment type="similarity">
    <text evidence="2">Belongs to the TAF7 family.</text>
</comment>